<accession>A0A9W9D7I3</accession>
<gene>
    <name evidence="2" type="primary">HFM1_2</name>
    <name evidence="2" type="ORF">N0V91_006407</name>
</gene>
<dbReference type="Proteomes" id="UP001140510">
    <property type="component" value="Unassembled WGS sequence"/>
</dbReference>
<dbReference type="AlphaFoldDB" id="A0A9W9D7I3"/>
<feature type="region of interest" description="Disordered" evidence="1">
    <location>
        <begin position="37"/>
        <end position="65"/>
    </location>
</feature>
<name>A0A9W9D7I3_9PLEO</name>
<keyword evidence="2" id="KW-0067">ATP-binding</keyword>
<dbReference type="EMBL" id="JAPEVA010000049">
    <property type="protein sequence ID" value="KAJ4403707.1"/>
    <property type="molecule type" value="Genomic_DNA"/>
</dbReference>
<proteinExistence type="predicted"/>
<dbReference type="EC" id="3.6.4.12" evidence="2"/>
<keyword evidence="3" id="KW-1185">Reference proteome</keyword>
<keyword evidence="2" id="KW-0547">Nucleotide-binding</keyword>
<keyword evidence="2" id="KW-0347">Helicase</keyword>
<evidence type="ECO:0000313" key="2">
    <source>
        <dbReference type="EMBL" id="KAJ4403707.1"/>
    </source>
</evidence>
<comment type="caution">
    <text evidence="2">The sequence shown here is derived from an EMBL/GenBank/DDBJ whole genome shotgun (WGS) entry which is preliminary data.</text>
</comment>
<dbReference type="GO" id="GO:0003678">
    <property type="term" value="F:DNA helicase activity"/>
    <property type="evidence" value="ECO:0007669"/>
    <property type="project" value="UniProtKB-EC"/>
</dbReference>
<protein>
    <submittedName>
        <fullName evidence="2">ATP-dependent DNA helicase MER3</fullName>
        <ecNumber evidence="2">3.6.4.12</ecNumber>
    </submittedName>
</protein>
<dbReference type="GO" id="GO:0016787">
    <property type="term" value="F:hydrolase activity"/>
    <property type="evidence" value="ECO:0007669"/>
    <property type="project" value="UniProtKB-KW"/>
</dbReference>
<organism evidence="2 3">
    <name type="scientific">Didymella pomorum</name>
    <dbReference type="NCBI Taxonomy" id="749634"/>
    <lineage>
        <taxon>Eukaryota</taxon>
        <taxon>Fungi</taxon>
        <taxon>Dikarya</taxon>
        <taxon>Ascomycota</taxon>
        <taxon>Pezizomycotina</taxon>
        <taxon>Dothideomycetes</taxon>
        <taxon>Pleosporomycetidae</taxon>
        <taxon>Pleosporales</taxon>
        <taxon>Pleosporineae</taxon>
        <taxon>Didymellaceae</taxon>
        <taxon>Didymella</taxon>
    </lineage>
</organism>
<sequence length="90" mass="10139">MYGAVEDDEYGQDAQLDSFGTLLKPFNDRQYQAAQGHGRLSLAPARNRSYGSHTIESPRPPLQSQPVYQETYDDEGNTAHSLKEHILIVF</sequence>
<keyword evidence="2" id="KW-0378">Hydrolase</keyword>
<reference evidence="2" key="1">
    <citation type="submission" date="2022-10" db="EMBL/GenBank/DDBJ databases">
        <title>Tapping the CABI collections for fungal endophytes: first genome assemblies for Collariella, Neodidymelliopsis, Ascochyta clinopodiicola, Didymella pomorum, Didymosphaeria variabile, Neocosmospora piperis and Neocucurbitaria cava.</title>
        <authorList>
            <person name="Hill R."/>
        </authorList>
    </citation>
    <scope>NUCLEOTIDE SEQUENCE</scope>
    <source>
        <strain evidence="2">IMI 355091</strain>
    </source>
</reference>
<evidence type="ECO:0000256" key="1">
    <source>
        <dbReference type="SAM" id="MobiDB-lite"/>
    </source>
</evidence>
<evidence type="ECO:0000313" key="3">
    <source>
        <dbReference type="Proteomes" id="UP001140510"/>
    </source>
</evidence>